<dbReference type="NCBIfam" id="TIGR00305">
    <property type="entry name" value="putative toxin-antitoxin system toxin component, PIN family"/>
    <property type="match status" value="1"/>
</dbReference>
<evidence type="ECO:0000313" key="3">
    <source>
        <dbReference type="Proteomes" id="UP000245647"/>
    </source>
</evidence>
<reference evidence="2 3" key="1">
    <citation type="submission" date="2018-04" db="EMBL/GenBank/DDBJ databases">
        <title>Pedobacter chongqingensis sp. nov., isolated from a rottenly hemp rope.</title>
        <authorList>
            <person name="Cai Y."/>
        </authorList>
    </citation>
    <scope>NUCLEOTIDE SEQUENCE [LARGE SCALE GENOMIC DNA]</scope>
    <source>
        <strain evidence="2 3">FJ4-8</strain>
    </source>
</reference>
<proteinExistence type="predicted"/>
<protein>
    <submittedName>
        <fullName evidence="2">Putative toxin-antitoxin system toxin component, PIN family</fullName>
    </submittedName>
</protein>
<dbReference type="AlphaFoldDB" id="A0A2U2PC22"/>
<accession>A0A2U2PC22</accession>
<feature type="domain" description="PIN" evidence="1">
    <location>
        <begin position="2"/>
        <end position="109"/>
    </location>
</feature>
<dbReference type="InterPro" id="IPR002850">
    <property type="entry name" value="PIN_toxin-like"/>
</dbReference>
<dbReference type="OrthoDB" id="9802590at2"/>
<dbReference type="Proteomes" id="UP000245647">
    <property type="component" value="Unassembled WGS sequence"/>
</dbReference>
<keyword evidence="3" id="KW-1185">Reference proteome</keyword>
<gene>
    <name evidence="2" type="ORF">DDR33_20065</name>
</gene>
<sequence>MKIVLDINALLISIPKKSVYRPIFDGLINGVYELVLSNEILSEYLEIIERKSNSLVANNIAEMLLNLQNLKKIEVFFNWRLMANDNDDNKYVDAAITGGADYIVSNDQHFNILRKTEFPKITVISIDKFLSLMNR</sequence>
<dbReference type="PANTHER" id="PTHR34610:SF3">
    <property type="entry name" value="SSL7007 PROTEIN"/>
    <property type="match status" value="1"/>
</dbReference>
<evidence type="ECO:0000313" key="2">
    <source>
        <dbReference type="EMBL" id="PWG78948.1"/>
    </source>
</evidence>
<dbReference type="SUPFAM" id="SSF88723">
    <property type="entry name" value="PIN domain-like"/>
    <property type="match status" value="1"/>
</dbReference>
<dbReference type="RefSeq" id="WP_109417584.1">
    <property type="nucleotide sequence ID" value="NZ_QEAS01000019.1"/>
</dbReference>
<dbReference type="InterPro" id="IPR029060">
    <property type="entry name" value="PIN-like_dom_sf"/>
</dbReference>
<dbReference type="Pfam" id="PF13470">
    <property type="entry name" value="PIN_3"/>
    <property type="match status" value="1"/>
</dbReference>
<dbReference type="EMBL" id="QEAS01000019">
    <property type="protein sequence ID" value="PWG78948.1"/>
    <property type="molecule type" value="Genomic_DNA"/>
</dbReference>
<dbReference type="InterPro" id="IPR002716">
    <property type="entry name" value="PIN_dom"/>
</dbReference>
<dbReference type="PANTHER" id="PTHR34610">
    <property type="entry name" value="SSL7007 PROTEIN"/>
    <property type="match status" value="1"/>
</dbReference>
<organism evidence="2 3">
    <name type="scientific">Pararcticibacter amylolyticus</name>
    <dbReference type="NCBI Taxonomy" id="2173175"/>
    <lineage>
        <taxon>Bacteria</taxon>
        <taxon>Pseudomonadati</taxon>
        <taxon>Bacteroidota</taxon>
        <taxon>Sphingobacteriia</taxon>
        <taxon>Sphingobacteriales</taxon>
        <taxon>Sphingobacteriaceae</taxon>
        <taxon>Pararcticibacter</taxon>
    </lineage>
</organism>
<comment type="caution">
    <text evidence="2">The sequence shown here is derived from an EMBL/GenBank/DDBJ whole genome shotgun (WGS) entry which is preliminary data.</text>
</comment>
<evidence type="ECO:0000259" key="1">
    <source>
        <dbReference type="Pfam" id="PF13470"/>
    </source>
</evidence>
<name>A0A2U2PC22_9SPHI</name>